<dbReference type="EMBL" id="CAEKDK010000008">
    <property type="protein sequence ID" value="CAB4290470.1"/>
    <property type="molecule type" value="Genomic_DNA"/>
</dbReference>
<sequence length="126" mass="14367">MEVPHSRVDALNHNNHIPMHLGGHMLPPHMSLRPMAMVSLIRLTRGTRFALMGDSAEQILQDLNERKMTWRSTPPPHNHFRLALKVPHPRVDVLNHNNLIPMHLGGHILPPHVSLRPMAMVSLIRL</sequence>
<reference evidence="1 2" key="1">
    <citation type="submission" date="2020-05" db="EMBL/GenBank/DDBJ databases">
        <authorList>
            <person name="Campoy J."/>
            <person name="Schneeberger K."/>
            <person name="Spophaly S."/>
        </authorList>
    </citation>
    <scope>NUCLEOTIDE SEQUENCE [LARGE SCALE GENOMIC DNA]</scope>
    <source>
        <strain evidence="1">PruArmRojPasFocal</strain>
    </source>
</reference>
<organism evidence="1 2">
    <name type="scientific">Prunus armeniaca</name>
    <name type="common">Apricot</name>
    <name type="synonym">Armeniaca vulgaris</name>
    <dbReference type="NCBI Taxonomy" id="36596"/>
    <lineage>
        <taxon>Eukaryota</taxon>
        <taxon>Viridiplantae</taxon>
        <taxon>Streptophyta</taxon>
        <taxon>Embryophyta</taxon>
        <taxon>Tracheophyta</taxon>
        <taxon>Spermatophyta</taxon>
        <taxon>Magnoliopsida</taxon>
        <taxon>eudicotyledons</taxon>
        <taxon>Gunneridae</taxon>
        <taxon>Pentapetalae</taxon>
        <taxon>rosids</taxon>
        <taxon>fabids</taxon>
        <taxon>Rosales</taxon>
        <taxon>Rosaceae</taxon>
        <taxon>Amygdaloideae</taxon>
        <taxon>Amygdaleae</taxon>
        <taxon>Prunus</taxon>
    </lineage>
</organism>
<accession>A0A6J5VMT5</accession>
<proteinExistence type="predicted"/>
<name>A0A6J5VMT5_PRUAR</name>
<evidence type="ECO:0000313" key="1">
    <source>
        <dbReference type="EMBL" id="CAB4290470.1"/>
    </source>
</evidence>
<protein>
    <submittedName>
        <fullName evidence="1">Uncharacterized protein</fullName>
    </submittedName>
</protein>
<dbReference type="Proteomes" id="UP000507222">
    <property type="component" value="Unassembled WGS sequence"/>
</dbReference>
<gene>
    <name evidence="1" type="ORF">CURHAP_LOCUS50510</name>
</gene>
<dbReference type="AlphaFoldDB" id="A0A6J5VMT5"/>
<evidence type="ECO:0000313" key="2">
    <source>
        <dbReference type="Proteomes" id="UP000507222"/>
    </source>
</evidence>